<feature type="region of interest" description="Disordered" evidence="1">
    <location>
        <begin position="1"/>
        <end position="40"/>
    </location>
</feature>
<dbReference type="AlphaFoldDB" id="K0S309"/>
<keyword evidence="3" id="KW-1185">Reference proteome</keyword>
<dbReference type="Proteomes" id="UP000266841">
    <property type="component" value="Unassembled WGS sequence"/>
</dbReference>
<organism evidence="2 3">
    <name type="scientific">Thalassiosira oceanica</name>
    <name type="common">Marine diatom</name>
    <dbReference type="NCBI Taxonomy" id="159749"/>
    <lineage>
        <taxon>Eukaryota</taxon>
        <taxon>Sar</taxon>
        <taxon>Stramenopiles</taxon>
        <taxon>Ochrophyta</taxon>
        <taxon>Bacillariophyta</taxon>
        <taxon>Coscinodiscophyceae</taxon>
        <taxon>Thalassiosirophycidae</taxon>
        <taxon>Thalassiosirales</taxon>
        <taxon>Thalassiosiraceae</taxon>
        <taxon>Thalassiosira</taxon>
    </lineage>
</organism>
<comment type="caution">
    <text evidence="2">The sequence shown here is derived from an EMBL/GenBank/DDBJ whole genome shotgun (WGS) entry which is preliminary data.</text>
</comment>
<evidence type="ECO:0000256" key="1">
    <source>
        <dbReference type="SAM" id="MobiDB-lite"/>
    </source>
</evidence>
<sequence>DLRDSPPNDVVRSSAKKGAQPPPFSPVVPQAVMSPSEPHRAAEGKLKLYLQTASNKDSGGTCLGGSNVYSWRHYEEDVPSVEKTYLPTTDRSLKKGGILKKRVQIGAACRHQ</sequence>
<reference evidence="2 3" key="1">
    <citation type="journal article" date="2012" name="Genome Biol.">
        <title>Genome and low-iron response of an oceanic diatom adapted to chronic iron limitation.</title>
        <authorList>
            <person name="Lommer M."/>
            <person name="Specht M."/>
            <person name="Roy A.S."/>
            <person name="Kraemer L."/>
            <person name="Andreson R."/>
            <person name="Gutowska M.A."/>
            <person name="Wolf J."/>
            <person name="Bergner S.V."/>
            <person name="Schilhabel M.B."/>
            <person name="Klostermeier U.C."/>
            <person name="Beiko R.G."/>
            <person name="Rosenstiel P."/>
            <person name="Hippler M."/>
            <person name="Laroche J."/>
        </authorList>
    </citation>
    <scope>NUCLEOTIDE SEQUENCE [LARGE SCALE GENOMIC DNA]</scope>
    <source>
        <strain evidence="2 3">CCMP1005</strain>
    </source>
</reference>
<dbReference type="EMBL" id="AGNL01038131">
    <property type="protein sequence ID" value="EJK53257.1"/>
    <property type="molecule type" value="Genomic_DNA"/>
</dbReference>
<protein>
    <submittedName>
        <fullName evidence="2">Uncharacterized protein</fullName>
    </submittedName>
</protein>
<name>K0S309_THAOC</name>
<evidence type="ECO:0000313" key="2">
    <source>
        <dbReference type="EMBL" id="EJK53257.1"/>
    </source>
</evidence>
<gene>
    <name evidence="2" type="ORF">THAOC_27338</name>
</gene>
<accession>K0S309</accession>
<evidence type="ECO:0000313" key="3">
    <source>
        <dbReference type="Proteomes" id="UP000266841"/>
    </source>
</evidence>
<proteinExistence type="predicted"/>
<feature type="non-terminal residue" evidence="2">
    <location>
        <position position="1"/>
    </location>
</feature>